<evidence type="ECO:0000313" key="1">
    <source>
        <dbReference type="EMBL" id="CAD7410002.1"/>
    </source>
</evidence>
<evidence type="ECO:0008006" key="2">
    <source>
        <dbReference type="Google" id="ProtNLM"/>
    </source>
</evidence>
<protein>
    <recommendedName>
        <fullName evidence="2">HAT C-terminal dimerisation domain-containing protein</fullName>
    </recommendedName>
</protein>
<sequence length="276" mass="31409">MSLVQLPIVPTITRQLEKMKGSGRSNKPKTKDTWKGRQLLRRQQETLAEGRVGVQGAHEIVEEARLRWCCKVVDYTKKDGEEVRVSDWLRMVWCVGVHEIVEAMLSKALQRVGIDISEACSHVDTVLKRQRDNSEEEFKTLYAITLILTLKLAALSQCPDQLCIRISTMEEEMEQCKSNRQAKHCTIEAFLQCSETFHPNVRILLLILANLLISTASPERSFSILKQLNSCYLCGITPQDGFTSVALLSVHREIKVDTNEVITKFPPSPRRVDFIL</sequence>
<organism evidence="1">
    <name type="scientific">Timema cristinae</name>
    <name type="common">Walking stick</name>
    <dbReference type="NCBI Taxonomy" id="61476"/>
    <lineage>
        <taxon>Eukaryota</taxon>
        <taxon>Metazoa</taxon>
        <taxon>Ecdysozoa</taxon>
        <taxon>Arthropoda</taxon>
        <taxon>Hexapoda</taxon>
        <taxon>Insecta</taxon>
        <taxon>Pterygota</taxon>
        <taxon>Neoptera</taxon>
        <taxon>Polyneoptera</taxon>
        <taxon>Phasmatodea</taxon>
        <taxon>Timematodea</taxon>
        <taxon>Timematoidea</taxon>
        <taxon>Timematidae</taxon>
        <taxon>Timema</taxon>
    </lineage>
</organism>
<proteinExistence type="predicted"/>
<accession>A0A7R9H6U9</accession>
<dbReference type="AlphaFoldDB" id="A0A7R9H6U9"/>
<reference evidence="1" key="1">
    <citation type="submission" date="2020-11" db="EMBL/GenBank/DDBJ databases">
        <authorList>
            <person name="Tran Van P."/>
        </authorList>
    </citation>
    <scope>NUCLEOTIDE SEQUENCE</scope>
</reference>
<dbReference type="EMBL" id="OC321407">
    <property type="protein sequence ID" value="CAD7410002.1"/>
    <property type="molecule type" value="Genomic_DNA"/>
</dbReference>
<name>A0A7R9H6U9_TIMCR</name>
<gene>
    <name evidence="1" type="ORF">TCEB3V08_LOCUS10279</name>
</gene>